<reference evidence="1 2" key="1">
    <citation type="submission" date="2021-12" db="EMBL/GenBank/DDBJ databases">
        <title>Genome seq of P8.</title>
        <authorList>
            <person name="Seo T."/>
        </authorList>
    </citation>
    <scope>NUCLEOTIDE SEQUENCE [LARGE SCALE GENOMIC DNA]</scope>
    <source>
        <strain evidence="1 2">P8</strain>
    </source>
</reference>
<dbReference type="RefSeq" id="WP_233375772.1">
    <property type="nucleotide sequence ID" value="NZ_JAJTWU010000024.1"/>
</dbReference>
<organism evidence="1 2">
    <name type="scientific">Pelomonas cellulosilytica</name>
    <dbReference type="NCBI Taxonomy" id="2906762"/>
    <lineage>
        <taxon>Bacteria</taxon>
        <taxon>Pseudomonadati</taxon>
        <taxon>Pseudomonadota</taxon>
        <taxon>Betaproteobacteria</taxon>
        <taxon>Burkholderiales</taxon>
        <taxon>Sphaerotilaceae</taxon>
        <taxon>Roseateles</taxon>
    </lineage>
</organism>
<keyword evidence="2" id="KW-1185">Reference proteome</keyword>
<sequence>MQVTLQHHFTSNAHAYRLLIIKEHRKLKLSFPSASLLSFCRQQQRSEILICFLLRRQAVLKINFKPLINLAFFVAFNILL</sequence>
<gene>
    <name evidence="1" type="ORF">LXT13_28290</name>
</gene>
<comment type="caution">
    <text evidence="1">The sequence shown here is derived from an EMBL/GenBank/DDBJ whole genome shotgun (WGS) entry which is preliminary data.</text>
</comment>
<feature type="non-terminal residue" evidence="1">
    <location>
        <position position="80"/>
    </location>
</feature>
<proteinExistence type="predicted"/>
<evidence type="ECO:0000313" key="1">
    <source>
        <dbReference type="EMBL" id="MCE4558272.1"/>
    </source>
</evidence>
<protein>
    <submittedName>
        <fullName evidence="1">Uncharacterized protein</fullName>
    </submittedName>
</protein>
<name>A0ABS8Y0B0_9BURK</name>
<accession>A0ABS8Y0B0</accession>
<dbReference type="Proteomes" id="UP001200741">
    <property type="component" value="Unassembled WGS sequence"/>
</dbReference>
<evidence type="ECO:0000313" key="2">
    <source>
        <dbReference type="Proteomes" id="UP001200741"/>
    </source>
</evidence>
<dbReference type="EMBL" id="JAJTWU010000024">
    <property type="protein sequence ID" value="MCE4558272.1"/>
    <property type="molecule type" value="Genomic_DNA"/>
</dbReference>